<organism evidence="1 2">
    <name type="scientific">Sphingomonas guangdongensis</name>
    <dbReference type="NCBI Taxonomy" id="1141890"/>
    <lineage>
        <taxon>Bacteria</taxon>
        <taxon>Pseudomonadati</taxon>
        <taxon>Pseudomonadota</taxon>
        <taxon>Alphaproteobacteria</taxon>
        <taxon>Sphingomonadales</taxon>
        <taxon>Sphingomonadaceae</taxon>
        <taxon>Sphingomonas</taxon>
    </lineage>
</organism>
<accession>A0A285R489</accession>
<sequence length="239" mass="27876">MTRRAQLYLWREARARHIALHEFYVEQMQSRILSQFDDLEGQADRHTEEAYERMGRAPGYGDVDMADIAEAAYDEGIAHYQALADLRKQMLLGGLAGMFHQWDKTVREHLEHELRHDFDGDKIEKEIWKAPVADVMDVFEQFGWPVKALPCHAKIDAMQLVVNVYKHGKGRSLNQLAELYGEYVRDPIRQWMPEGMAFGLDHEWLTVTDEQFGQFADAIRDFWRDMPERLYLDLSAASS</sequence>
<dbReference type="EMBL" id="OBMI01000002">
    <property type="protein sequence ID" value="SOB87167.1"/>
    <property type="molecule type" value="Genomic_DNA"/>
</dbReference>
<dbReference type="RefSeq" id="WP_097064089.1">
    <property type="nucleotide sequence ID" value="NZ_OBMI01000002.1"/>
</dbReference>
<evidence type="ECO:0000313" key="2">
    <source>
        <dbReference type="Proteomes" id="UP000219494"/>
    </source>
</evidence>
<protein>
    <submittedName>
        <fullName evidence="1">Uncharacterized protein</fullName>
    </submittedName>
</protein>
<dbReference type="Proteomes" id="UP000219494">
    <property type="component" value="Unassembled WGS sequence"/>
</dbReference>
<dbReference type="AlphaFoldDB" id="A0A285R489"/>
<dbReference type="OrthoDB" id="1354489at2"/>
<keyword evidence="2" id="KW-1185">Reference proteome</keyword>
<proteinExistence type="predicted"/>
<name>A0A285R489_9SPHN</name>
<reference evidence="1 2" key="1">
    <citation type="submission" date="2017-07" db="EMBL/GenBank/DDBJ databases">
        <authorList>
            <person name="Sun Z.S."/>
            <person name="Albrecht U."/>
            <person name="Echele G."/>
            <person name="Lee C.C."/>
        </authorList>
    </citation>
    <scope>NUCLEOTIDE SEQUENCE [LARGE SCALE GENOMIC DNA]</scope>
    <source>
        <strain evidence="1 2">CGMCC 1.12672</strain>
    </source>
</reference>
<evidence type="ECO:0000313" key="1">
    <source>
        <dbReference type="EMBL" id="SOB87167.1"/>
    </source>
</evidence>
<gene>
    <name evidence="1" type="ORF">SAMN06297144_2290</name>
</gene>